<dbReference type="Proteomes" id="UP000480548">
    <property type="component" value="Unassembled WGS sequence"/>
</dbReference>
<dbReference type="Gene3D" id="2.80.10.50">
    <property type="match status" value="1"/>
</dbReference>
<dbReference type="AlphaFoldDB" id="A0A7C8P3J1"/>
<reference evidence="1 2" key="1">
    <citation type="submission" date="2019-06" db="EMBL/GenBank/DDBJ databases">
        <authorList>
            <person name="Palmer J.M."/>
        </authorList>
    </citation>
    <scope>NUCLEOTIDE SEQUENCE [LARGE SCALE GENOMIC DNA]</scope>
    <source>
        <strain evidence="1 2">TWF703</strain>
    </source>
</reference>
<organism evidence="1 2">
    <name type="scientific">Orbilia oligospora</name>
    <name type="common">Nematode-trapping fungus</name>
    <name type="synonym">Arthrobotrys oligospora</name>
    <dbReference type="NCBI Taxonomy" id="2813651"/>
    <lineage>
        <taxon>Eukaryota</taxon>
        <taxon>Fungi</taxon>
        <taxon>Dikarya</taxon>
        <taxon>Ascomycota</taxon>
        <taxon>Pezizomycotina</taxon>
        <taxon>Orbiliomycetes</taxon>
        <taxon>Orbiliales</taxon>
        <taxon>Orbiliaceae</taxon>
        <taxon>Orbilia</taxon>
    </lineage>
</organism>
<gene>
    <name evidence="1" type="ORF">TWF703_008749</name>
</gene>
<proteinExistence type="predicted"/>
<dbReference type="SUPFAM" id="SSF50370">
    <property type="entry name" value="Ricin B-like lectins"/>
    <property type="match status" value="1"/>
</dbReference>
<comment type="caution">
    <text evidence="1">The sequence shown here is derived from an EMBL/GenBank/DDBJ whole genome shotgun (WGS) entry which is preliminary data.</text>
</comment>
<dbReference type="GO" id="GO:0004867">
    <property type="term" value="F:serine-type endopeptidase inhibitor activity"/>
    <property type="evidence" value="ECO:0007669"/>
    <property type="project" value="InterPro"/>
</dbReference>
<evidence type="ECO:0000313" key="2">
    <source>
        <dbReference type="Proteomes" id="UP000480548"/>
    </source>
</evidence>
<sequence length="145" mass="15942">MGLPSGTYRISCLANQKMVGLRFDDLMNTGDPIKQIYASDDIDPTWKFEELGDGRYIIKTSNMGNVLAGERDHALCAFGGGFPVGMGNNGPCEWAVEEADPSGGVYKIHKVDSQEGWMVQGDRQVSIGFPNDTDEEKFMIIPTME</sequence>
<evidence type="ECO:0000313" key="1">
    <source>
        <dbReference type="EMBL" id="KAF3129641.1"/>
    </source>
</evidence>
<evidence type="ECO:0008006" key="3">
    <source>
        <dbReference type="Google" id="ProtNLM"/>
    </source>
</evidence>
<dbReference type="InterPro" id="IPR035992">
    <property type="entry name" value="Ricin_B-like_lectins"/>
</dbReference>
<dbReference type="Pfam" id="PF16850">
    <property type="entry name" value="Inhibitor_I66"/>
    <property type="match status" value="1"/>
</dbReference>
<dbReference type="InterPro" id="IPR031755">
    <property type="entry name" value="Inhibitor_I66"/>
</dbReference>
<dbReference type="EMBL" id="WIQZ01000060">
    <property type="protein sequence ID" value="KAF3129641.1"/>
    <property type="molecule type" value="Genomic_DNA"/>
</dbReference>
<protein>
    <recommendedName>
        <fullName evidence="3">Ricin B lectin domain-containing protein</fullName>
    </recommendedName>
</protein>
<accession>A0A7C8P3J1</accession>
<name>A0A7C8P3J1_ORBOL</name>